<reference evidence="4 5" key="1">
    <citation type="submission" date="2013-04" db="EMBL/GenBank/DDBJ databases">
        <title>The Genome Sequence of Treponema maltophilum ATCC 51939.</title>
        <authorList>
            <consortium name="The Broad Institute Genomics Platform"/>
            <person name="Earl A."/>
            <person name="Ward D."/>
            <person name="Feldgarden M."/>
            <person name="Gevers D."/>
            <person name="Leonetti C."/>
            <person name="Blanton J.M."/>
            <person name="Dewhirst F.E."/>
            <person name="Izard J."/>
            <person name="Walker B."/>
            <person name="Young S."/>
            <person name="Zeng Q."/>
            <person name="Gargeya S."/>
            <person name="Fitzgerald M."/>
            <person name="Haas B."/>
            <person name="Abouelleil A."/>
            <person name="Allen A.W."/>
            <person name="Alvarado L."/>
            <person name="Arachchi H.M."/>
            <person name="Berlin A.M."/>
            <person name="Chapman S.B."/>
            <person name="Gainer-Dewar J."/>
            <person name="Goldberg J."/>
            <person name="Griggs A."/>
            <person name="Gujja S."/>
            <person name="Hansen M."/>
            <person name="Howarth C."/>
            <person name="Imamovic A."/>
            <person name="Ireland A."/>
            <person name="Larimer J."/>
            <person name="McCowan C."/>
            <person name="Murphy C."/>
            <person name="Pearson M."/>
            <person name="Poon T.W."/>
            <person name="Priest M."/>
            <person name="Roberts A."/>
            <person name="Saif S."/>
            <person name="Shea T."/>
            <person name="Sisk P."/>
            <person name="Sykes S."/>
            <person name="Wortman J."/>
            <person name="Nusbaum C."/>
            <person name="Birren B."/>
        </authorList>
    </citation>
    <scope>NUCLEOTIDE SEQUENCE [LARGE SCALE GENOMIC DNA]</scope>
    <source>
        <strain evidence="4 5">ATCC 51939</strain>
    </source>
</reference>
<name>S3KH11_TREMA</name>
<dbReference type="PATRIC" id="fig|1125699.3.peg.1874"/>
<feature type="compositionally biased region" description="Basic and acidic residues" evidence="1">
    <location>
        <begin position="64"/>
        <end position="76"/>
    </location>
</feature>
<dbReference type="GO" id="GO:0042834">
    <property type="term" value="F:peptidoglycan binding"/>
    <property type="evidence" value="ECO:0007669"/>
    <property type="project" value="InterPro"/>
</dbReference>
<keyword evidence="2" id="KW-0472">Membrane</keyword>
<dbReference type="GO" id="GO:0032506">
    <property type="term" value="P:cytokinetic process"/>
    <property type="evidence" value="ECO:0007669"/>
    <property type="project" value="TreeGrafter"/>
</dbReference>
<dbReference type="STRING" id="1125699.HMPREF9194_01854"/>
<dbReference type="Pfam" id="PF05036">
    <property type="entry name" value="SPOR"/>
    <property type="match status" value="1"/>
</dbReference>
<dbReference type="RefSeq" id="WP_016526116.1">
    <property type="nucleotide sequence ID" value="NZ_KE332518.1"/>
</dbReference>
<dbReference type="GO" id="GO:0030428">
    <property type="term" value="C:cell septum"/>
    <property type="evidence" value="ECO:0007669"/>
    <property type="project" value="TreeGrafter"/>
</dbReference>
<evidence type="ECO:0000256" key="2">
    <source>
        <dbReference type="SAM" id="Phobius"/>
    </source>
</evidence>
<dbReference type="PANTHER" id="PTHR38687">
    <property type="entry name" value="CELL DIVISION PROTEIN DEDD-RELATED"/>
    <property type="match status" value="1"/>
</dbReference>
<comment type="caution">
    <text evidence="4">The sequence shown here is derived from an EMBL/GenBank/DDBJ whole genome shotgun (WGS) entry which is preliminary data.</text>
</comment>
<dbReference type="PANTHER" id="PTHR38687:SF1">
    <property type="entry name" value="CELL DIVISION PROTEIN DEDD"/>
    <property type="match status" value="1"/>
</dbReference>
<dbReference type="HOGENOM" id="CLU_868618_0_0_12"/>
<dbReference type="InterPro" id="IPR052521">
    <property type="entry name" value="Cell_div_SPOR-domain"/>
</dbReference>
<dbReference type="InterPro" id="IPR036680">
    <property type="entry name" value="SPOR-like_sf"/>
</dbReference>
<feature type="transmembrane region" description="Helical" evidence="2">
    <location>
        <begin position="7"/>
        <end position="28"/>
    </location>
</feature>
<gene>
    <name evidence="4" type="ORF">HMPREF9194_01854</name>
</gene>
<protein>
    <recommendedName>
        <fullName evidence="3">SPOR domain-containing protein</fullName>
    </recommendedName>
</protein>
<dbReference type="InterPro" id="IPR007730">
    <property type="entry name" value="SPOR-like_dom"/>
</dbReference>
<dbReference type="EMBL" id="ATFF01000006">
    <property type="protein sequence ID" value="EPF31507.1"/>
    <property type="molecule type" value="Genomic_DNA"/>
</dbReference>
<keyword evidence="5" id="KW-1185">Reference proteome</keyword>
<feature type="region of interest" description="Disordered" evidence="1">
    <location>
        <begin position="60"/>
        <end position="101"/>
    </location>
</feature>
<dbReference type="AlphaFoldDB" id="S3KH11"/>
<keyword evidence="2" id="KW-1133">Transmembrane helix</keyword>
<dbReference type="eggNOG" id="COG3087">
    <property type="taxonomic scope" value="Bacteria"/>
</dbReference>
<dbReference type="OrthoDB" id="360945at2"/>
<dbReference type="Proteomes" id="UP000014541">
    <property type="component" value="Unassembled WGS sequence"/>
</dbReference>
<accession>S3KH11</accession>
<proteinExistence type="predicted"/>
<organism evidence="4 5">
    <name type="scientific">Treponema maltophilum ATCC 51939</name>
    <dbReference type="NCBI Taxonomy" id="1125699"/>
    <lineage>
        <taxon>Bacteria</taxon>
        <taxon>Pseudomonadati</taxon>
        <taxon>Spirochaetota</taxon>
        <taxon>Spirochaetia</taxon>
        <taxon>Spirochaetales</taxon>
        <taxon>Treponemataceae</taxon>
        <taxon>Treponema</taxon>
    </lineage>
</organism>
<evidence type="ECO:0000313" key="4">
    <source>
        <dbReference type="EMBL" id="EPF31507.1"/>
    </source>
</evidence>
<dbReference type="SUPFAM" id="SSF110997">
    <property type="entry name" value="Sporulation related repeat"/>
    <property type="match status" value="1"/>
</dbReference>
<evidence type="ECO:0000256" key="1">
    <source>
        <dbReference type="SAM" id="MobiDB-lite"/>
    </source>
</evidence>
<evidence type="ECO:0000313" key="5">
    <source>
        <dbReference type="Proteomes" id="UP000014541"/>
    </source>
</evidence>
<keyword evidence="2" id="KW-0812">Transmembrane</keyword>
<dbReference type="Gene3D" id="3.30.70.1070">
    <property type="entry name" value="Sporulation related repeat"/>
    <property type="match status" value="1"/>
</dbReference>
<dbReference type="PROSITE" id="PS51724">
    <property type="entry name" value="SPOR"/>
    <property type="match status" value="1"/>
</dbReference>
<feature type="compositionally biased region" description="Polar residues" evidence="1">
    <location>
        <begin position="162"/>
        <end position="188"/>
    </location>
</feature>
<evidence type="ECO:0000259" key="3">
    <source>
        <dbReference type="PROSITE" id="PS51724"/>
    </source>
</evidence>
<feature type="compositionally biased region" description="Low complexity" evidence="1">
    <location>
        <begin position="189"/>
        <end position="219"/>
    </location>
</feature>
<feature type="domain" description="SPOR" evidence="3">
    <location>
        <begin position="221"/>
        <end position="304"/>
    </location>
</feature>
<feature type="region of interest" description="Disordered" evidence="1">
    <location>
        <begin position="162"/>
        <end position="219"/>
    </location>
</feature>
<sequence>MEEKRILWISAAVGIFLLIVIGAAWILYAPHKNADSASALTQEQNGNTWILTPQASGSAVAEIPSREASDTDREVPAHPAGTAPTVLPSDAAASNAPSGSMNTVQSNDLTIISNNTTVLTKDGVTTIDLTASGRAPEQQVIEAPAGSQNAPDVKTVVPAQSGNEARAAETTQTPNVKPAKSAQNTQTQKNAPPAKKAAAAKPANTAAKNTGKPKAAAAKTANIPDRFWVQAASFTDKENAENARSILASEKIPAEVFTYRDKSGKTFYRLRVGPYTTESEAQYWNSRIKLIEHFSSAQSYVTNSSKPLR</sequence>
<dbReference type="GO" id="GO:0032153">
    <property type="term" value="C:cell division site"/>
    <property type="evidence" value="ECO:0007669"/>
    <property type="project" value="TreeGrafter"/>
</dbReference>